<comment type="caution">
    <text evidence="3">The sequence shown here is derived from an EMBL/GenBank/DDBJ whole genome shotgun (WGS) entry which is preliminary data.</text>
</comment>
<evidence type="ECO:0000313" key="4">
    <source>
        <dbReference type="Proteomes" id="UP000298390"/>
    </source>
</evidence>
<dbReference type="EMBL" id="SEKV01000126">
    <property type="protein sequence ID" value="TFY63575.1"/>
    <property type="molecule type" value="Genomic_DNA"/>
</dbReference>
<dbReference type="SUPFAM" id="SSF81383">
    <property type="entry name" value="F-box domain"/>
    <property type="match status" value="1"/>
</dbReference>
<evidence type="ECO:0000259" key="2">
    <source>
        <dbReference type="PROSITE" id="PS50181"/>
    </source>
</evidence>
<dbReference type="Proteomes" id="UP000298390">
    <property type="component" value="Unassembled WGS sequence"/>
</dbReference>
<protein>
    <recommendedName>
        <fullName evidence="2">F-box domain-containing protein</fullName>
    </recommendedName>
</protein>
<reference evidence="3 4" key="1">
    <citation type="submission" date="2019-01" db="EMBL/GenBank/DDBJ databases">
        <title>Genome sequencing of the rare red list fungi Fomitopsis rosea.</title>
        <authorList>
            <person name="Buettner E."/>
            <person name="Kellner H."/>
        </authorList>
    </citation>
    <scope>NUCLEOTIDE SEQUENCE [LARGE SCALE GENOMIC DNA]</scope>
    <source>
        <strain evidence="3 4">DSM 105464</strain>
    </source>
</reference>
<dbReference type="PROSITE" id="PS50181">
    <property type="entry name" value="FBOX"/>
    <property type="match status" value="1"/>
</dbReference>
<dbReference type="STRING" id="34475.A0A4Y9YMF1"/>
<sequence length="205" mass="23227">MPVTTRTRRAKPQTTKQSLAKEDVDGYWSSELSDPEEDTSDWEDKRRKRPSGSPQKKRARRNIAGSGSANSKVRGTTIKLSKFPTLPLDIIFEILSLLTPTDLANLAQTNTAFRSTLASPHASNVWKAARKRTGAPKCQECGVSNVHHLDFALRRRVCKKCKKQKLVYVGFFAKRYPGFNPAMLELIPHTNSCVQLLFTDKFKWY</sequence>
<dbReference type="AlphaFoldDB" id="A0A4Y9YMF1"/>
<feature type="compositionally biased region" description="Basic residues" evidence="1">
    <location>
        <begin position="1"/>
        <end position="11"/>
    </location>
</feature>
<name>A0A4Y9YMF1_9APHY</name>
<evidence type="ECO:0000256" key="1">
    <source>
        <dbReference type="SAM" id="MobiDB-lite"/>
    </source>
</evidence>
<dbReference type="InterPro" id="IPR001810">
    <property type="entry name" value="F-box_dom"/>
</dbReference>
<accession>A0A4Y9YMF1</accession>
<feature type="region of interest" description="Disordered" evidence="1">
    <location>
        <begin position="1"/>
        <end position="71"/>
    </location>
</feature>
<gene>
    <name evidence="3" type="ORF">EVJ58_g3181</name>
</gene>
<feature type="domain" description="F-box" evidence="2">
    <location>
        <begin position="80"/>
        <end position="129"/>
    </location>
</feature>
<feature type="compositionally biased region" description="Basic residues" evidence="1">
    <location>
        <begin position="46"/>
        <end position="61"/>
    </location>
</feature>
<evidence type="ECO:0000313" key="3">
    <source>
        <dbReference type="EMBL" id="TFY63575.1"/>
    </source>
</evidence>
<dbReference type="InterPro" id="IPR036047">
    <property type="entry name" value="F-box-like_dom_sf"/>
</dbReference>
<proteinExistence type="predicted"/>
<dbReference type="Gene3D" id="1.20.1280.50">
    <property type="match status" value="1"/>
</dbReference>
<dbReference type="SMART" id="SM00256">
    <property type="entry name" value="FBOX"/>
    <property type="match status" value="1"/>
</dbReference>
<organism evidence="3 4">
    <name type="scientific">Rhodofomes roseus</name>
    <dbReference type="NCBI Taxonomy" id="34475"/>
    <lineage>
        <taxon>Eukaryota</taxon>
        <taxon>Fungi</taxon>
        <taxon>Dikarya</taxon>
        <taxon>Basidiomycota</taxon>
        <taxon>Agaricomycotina</taxon>
        <taxon>Agaricomycetes</taxon>
        <taxon>Polyporales</taxon>
        <taxon>Rhodofomes</taxon>
    </lineage>
</organism>
<dbReference type="Pfam" id="PF12937">
    <property type="entry name" value="F-box-like"/>
    <property type="match status" value="1"/>
</dbReference>
<dbReference type="CDD" id="cd09917">
    <property type="entry name" value="F-box_SF"/>
    <property type="match status" value="1"/>
</dbReference>